<feature type="region of interest" description="Disordered" evidence="1">
    <location>
        <begin position="44"/>
        <end position="79"/>
    </location>
</feature>
<protein>
    <submittedName>
        <fullName evidence="2">Uncharacterized protein</fullName>
    </submittedName>
</protein>
<proteinExistence type="predicted"/>
<reference evidence="2 3" key="1">
    <citation type="journal article" date="2014" name="Agronomy (Basel)">
        <title>A Draft Genome Sequence for Ensete ventricosum, the Drought-Tolerant Tree Against Hunger.</title>
        <authorList>
            <person name="Harrison J."/>
            <person name="Moore K.A."/>
            <person name="Paszkiewicz K."/>
            <person name="Jones T."/>
            <person name="Grant M."/>
            <person name="Ambacheew D."/>
            <person name="Muzemil S."/>
            <person name="Studholme D.J."/>
        </authorList>
    </citation>
    <scope>NUCLEOTIDE SEQUENCE [LARGE SCALE GENOMIC DNA]</scope>
</reference>
<dbReference type="Proteomes" id="UP000287651">
    <property type="component" value="Unassembled WGS sequence"/>
</dbReference>
<evidence type="ECO:0000313" key="2">
    <source>
        <dbReference type="EMBL" id="RRT37585.1"/>
    </source>
</evidence>
<comment type="caution">
    <text evidence="2">The sequence shown here is derived from an EMBL/GenBank/DDBJ whole genome shotgun (WGS) entry which is preliminary data.</text>
</comment>
<dbReference type="EMBL" id="AMZH03022124">
    <property type="protein sequence ID" value="RRT37585.1"/>
    <property type="molecule type" value="Genomic_DNA"/>
</dbReference>
<evidence type="ECO:0000256" key="1">
    <source>
        <dbReference type="SAM" id="MobiDB-lite"/>
    </source>
</evidence>
<organism evidence="2 3">
    <name type="scientific">Ensete ventricosum</name>
    <name type="common">Abyssinian banana</name>
    <name type="synonym">Musa ensete</name>
    <dbReference type="NCBI Taxonomy" id="4639"/>
    <lineage>
        <taxon>Eukaryota</taxon>
        <taxon>Viridiplantae</taxon>
        <taxon>Streptophyta</taxon>
        <taxon>Embryophyta</taxon>
        <taxon>Tracheophyta</taxon>
        <taxon>Spermatophyta</taxon>
        <taxon>Magnoliopsida</taxon>
        <taxon>Liliopsida</taxon>
        <taxon>Zingiberales</taxon>
        <taxon>Musaceae</taxon>
        <taxon>Ensete</taxon>
    </lineage>
</organism>
<dbReference type="AlphaFoldDB" id="A0A426XDN9"/>
<name>A0A426XDN9_ENSVE</name>
<evidence type="ECO:0000313" key="3">
    <source>
        <dbReference type="Proteomes" id="UP000287651"/>
    </source>
</evidence>
<gene>
    <name evidence="2" type="ORF">B296_00057351</name>
</gene>
<accession>A0A426XDN9</accession>
<sequence>MRGGGMLFAVQDKRAPLQVLSEGAEGLFWCATPPPPACVANKRKKGAARKDCCRSRGQSWKTGGAPARQAPLPPPCLRP</sequence>